<evidence type="ECO:0000256" key="1">
    <source>
        <dbReference type="ARBA" id="ARBA00006739"/>
    </source>
</evidence>
<geneLocation type="plasmid" evidence="5">
    <name>unnamed1</name>
</geneLocation>
<comment type="caution">
    <text evidence="5">The sequence shown here is derived from an EMBL/GenBank/DDBJ whole genome shotgun (WGS) entry which is preliminary data.</text>
</comment>
<accession>A0ABT1MLE1</accession>
<dbReference type="InterPro" id="IPR050834">
    <property type="entry name" value="Glycosyltransf_2"/>
</dbReference>
<dbReference type="EMBL" id="JAKZEU010000001">
    <property type="protein sequence ID" value="MCQ0969118.1"/>
    <property type="molecule type" value="Genomic_DNA"/>
</dbReference>
<keyword evidence="5" id="KW-0614">Plasmid</keyword>
<dbReference type="InterPro" id="IPR029044">
    <property type="entry name" value="Nucleotide-diphossugar_trans"/>
</dbReference>
<evidence type="ECO:0000256" key="3">
    <source>
        <dbReference type="ARBA" id="ARBA00022679"/>
    </source>
</evidence>
<keyword evidence="6" id="KW-1185">Reference proteome</keyword>
<feature type="domain" description="Glycosyltransferase 2-like" evidence="4">
    <location>
        <begin position="8"/>
        <end position="172"/>
    </location>
</feature>
<evidence type="ECO:0000313" key="5">
    <source>
        <dbReference type="EMBL" id="MCQ0969118.1"/>
    </source>
</evidence>
<proteinExistence type="inferred from homology"/>
<dbReference type="Pfam" id="PF00535">
    <property type="entry name" value="Glycos_transf_2"/>
    <property type="match status" value="1"/>
</dbReference>
<dbReference type="EC" id="2.4.-.-" evidence="5"/>
<dbReference type="Proteomes" id="UP001203945">
    <property type="component" value="Unassembled WGS sequence"/>
</dbReference>
<gene>
    <name evidence="5" type="ORF">MLD63_01545</name>
</gene>
<dbReference type="Gene3D" id="3.90.550.10">
    <property type="entry name" value="Spore Coat Polysaccharide Biosynthesis Protein SpsA, Chain A"/>
    <property type="match status" value="1"/>
</dbReference>
<protein>
    <submittedName>
        <fullName evidence="5">Glycosyltransferase</fullName>
        <ecNumber evidence="5">2.4.-.-</ecNumber>
    </submittedName>
</protein>
<evidence type="ECO:0000313" key="6">
    <source>
        <dbReference type="Proteomes" id="UP001203945"/>
    </source>
</evidence>
<evidence type="ECO:0000259" key="4">
    <source>
        <dbReference type="Pfam" id="PF00535"/>
    </source>
</evidence>
<reference evidence="5 6" key="1">
    <citation type="submission" date="2022-03" db="EMBL/GenBank/DDBJ databases">
        <authorList>
            <person name="He Y."/>
        </authorList>
    </citation>
    <scope>NUCLEOTIDE SEQUENCE [LARGE SCALE GENOMIC DNA]</scope>
    <source>
        <strain evidence="5 6">TK19116</strain>
        <plasmid evidence="5">unnamed1</plasmid>
    </source>
</reference>
<dbReference type="PANTHER" id="PTHR43685">
    <property type="entry name" value="GLYCOSYLTRANSFERASE"/>
    <property type="match status" value="1"/>
</dbReference>
<sequence length="313" mass="33178">MPHMPIVILMAVYNGARHMQAQLDSIAAQDHQDWSLIVGDDGSDDDSRKIVDAFAASQPGGRVRRIDGPRAGATANFLHLVDAAPEGCALAFCDQDDVWLRDKLARAASALASHGAGAAHYSARTIIAGPDLKPLGPSPRFTRPFGLRNALVQACTAGNTSVFSPSAAAILRAGAGAARRADVVSHDWWAYQLIAASGGSILKDDQPVLLYRQHGGNEMGRNDTWRAKVKRLGMLFDGDFGRWMRANVNALQGADDLLTPEARDITAHLQSLLAASGPKAAAGFAQLGLYRHEAAGTAALYLAAAAGRLRQRG</sequence>
<name>A0ABT1MLE1_9RHOB</name>
<dbReference type="SUPFAM" id="SSF53448">
    <property type="entry name" value="Nucleotide-diphospho-sugar transferases"/>
    <property type="match status" value="1"/>
</dbReference>
<keyword evidence="2 5" id="KW-0328">Glycosyltransferase</keyword>
<organism evidence="5 6">
    <name type="scientific">Paracoccus albicereus</name>
    <dbReference type="NCBI Taxonomy" id="2922394"/>
    <lineage>
        <taxon>Bacteria</taxon>
        <taxon>Pseudomonadati</taxon>
        <taxon>Pseudomonadota</taxon>
        <taxon>Alphaproteobacteria</taxon>
        <taxon>Rhodobacterales</taxon>
        <taxon>Paracoccaceae</taxon>
        <taxon>Paracoccus</taxon>
    </lineage>
</organism>
<dbReference type="InterPro" id="IPR001173">
    <property type="entry name" value="Glyco_trans_2-like"/>
</dbReference>
<dbReference type="GO" id="GO:0016757">
    <property type="term" value="F:glycosyltransferase activity"/>
    <property type="evidence" value="ECO:0007669"/>
    <property type="project" value="UniProtKB-KW"/>
</dbReference>
<dbReference type="PANTHER" id="PTHR43685:SF5">
    <property type="entry name" value="GLYCOSYLTRANSFERASE EPSE-RELATED"/>
    <property type="match status" value="1"/>
</dbReference>
<keyword evidence="3 5" id="KW-0808">Transferase</keyword>
<evidence type="ECO:0000256" key="2">
    <source>
        <dbReference type="ARBA" id="ARBA00022676"/>
    </source>
</evidence>
<comment type="similarity">
    <text evidence="1">Belongs to the glycosyltransferase 2 family.</text>
</comment>